<comment type="caution">
    <text evidence="1">The sequence shown here is derived from an EMBL/GenBank/DDBJ whole genome shotgun (WGS) entry which is preliminary data.</text>
</comment>
<evidence type="ECO:0000313" key="1">
    <source>
        <dbReference type="EMBL" id="CAG8443487.1"/>
    </source>
</evidence>
<sequence>MDDNISQPGIDIPSVHSPDHQTRKKILHTISGLGFNLNNIIGAGIFIIPSSVWRLTQSPGSALILWIVGGLISLFGSMIYVELGTRFSDGSGEQRYLEETFGDLTNFGHIFSFIIITGILPGMILADAYACSESILYAIKGYDVIESQDLSENFFMLRLTTVGILLIITSYHAFSNQLAININKIIALIKFLALSVISIIGLIKYRGMDMFNNTPSEDSYQRSIVEQIGGYGNAILKQKNLKISNILSVLISTILYCLTVFAFEMVVDPKDAINSNEIISIHFGRTLLGEPGKILILILIAFSSFGCVGSLVFVESRVITYLAKTGFTPKIFKFFYNWHKKFETPFNA</sequence>
<protein>
    <submittedName>
        <fullName evidence="1">8540_t:CDS:1</fullName>
    </submittedName>
</protein>
<accession>A0ACA9JZI4</accession>
<name>A0ACA9JZI4_9GLOM</name>
<dbReference type="EMBL" id="CAJVPM010000397">
    <property type="protein sequence ID" value="CAG8443487.1"/>
    <property type="molecule type" value="Genomic_DNA"/>
</dbReference>
<reference evidence="1" key="1">
    <citation type="submission" date="2021-06" db="EMBL/GenBank/DDBJ databases">
        <authorList>
            <person name="Kallberg Y."/>
            <person name="Tangrot J."/>
            <person name="Rosling A."/>
        </authorList>
    </citation>
    <scope>NUCLEOTIDE SEQUENCE</scope>
    <source>
        <strain evidence="1">AU212A</strain>
    </source>
</reference>
<dbReference type="Proteomes" id="UP000789860">
    <property type="component" value="Unassembled WGS sequence"/>
</dbReference>
<proteinExistence type="predicted"/>
<keyword evidence="2" id="KW-1185">Reference proteome</keyword>
<feature type="non-terminal residue" evidence="1">
    <location>
        <position position="348"/>
    </location>
</feature>
<gene>
    <name evidence="1" type="ORF">SCALOS_LOCUS781</name>
</gene>
<evidence type="ECO:0000313" key="2">
    <source>
        <dbReference type="Proteomes" id="UP000789860"/>
    </source>
</evidence>
<organism evidence="1 2">
    <name type="scientific">Scutellospora calospora</name>
    <dbReference type="NCBI Taxonomy" id="85575"/>
    <lineage>
        <taxon>Eukaryota</taxon>
        <taxon>Fungi</taxon>
        <taxon>Fungi incertae sedis</taxon>
        <taxon>Mucoromycota</taxon>
        <taxon>Glomeromycotina</taxon>
        <taxon>Glomeromycetes</taxon>
        <taxon>Diversisporales</taxon>
        <taxon>Gigasporaceae</taxon>
        <taxon>Scutellospora</taxon>
    </lineage>
</organism>